<evidence type="ECO:0000256" key="1">
    <source>
        <dbReference type="SAM" id="SignalP"/>
    </source>
</evidence>
<evidence type="ECO:0000313" key="3">
    <source>
        <dbReference type="Proteomes" id="UP000077266"/>
    </source>
</evidence>
<dbReference type="InParanoid" id="A0A166MIA3"/>
<evidence type="ECO:0008006" key="4">
    <source>
        <dbReference type="Google" id="ProtNLM"/>
    </source>
</evidence>
<protein>
    <recommendedName>
        <fullName evidence="4">Extracellular membrane protein CFEM domain-containing protein</fullName>
    </recommendedName>
</protein>
<evidence type="ECO:0000313" key="2">
    <source>
        <dbReference type="EMBL" id="KZV78064.1"/>
    </source>
</evidence>
<feature type="chain" id="PRO_5007877403" description="Extracellular membrane protein CFEM domain-containing protein" evidence="1">
    <location>
        <begin position="19"/>
        <end position="122"/>
    </location>
</feature>
<keyword evidence="3" id="KW-1185">Reference proteome</keyword>
<dbReference type="EMBL" id="KV427163">
    <property type="protein sequence ID" value="KZV78064.1"/>
    <property type="molecule type" value="Genomic_DNA"/>
</dbReference>
<organism evidence="2 3">
    <name type="scientific">Exidia glandulosa HHB12029</name>
    <dbReference type="NCBI Taxonomy" id="1314781"/>
    <lineage>
        <taxon>Eukaryota</taxon>
        <taxon>Fungi</taxon>
        <taxon>Dikarya</taxon>
        <taxon>Basidiomycota</taxon>
        <taxon>Agaricomycotina</taxon>
        <taxon>Agaricomycetes</taxon>
        <taxon>Auriculariales</taxon>
        <taxon>Exidiaceae</taxon>
        <taxon>Exidia</taxon>
    </lineage>
</organism>
<reference evidence="2 3" key="1">
    <citation type="journal article" date="2016" name="Mol. Biol. Evol.">
        <title>Comparative Genomics of Early-Diverging Mushroom-Forming Fungi Provides Insights into the Origins of Lignocellulose Decay Capabilities.</title>
        <authorList>
            <person name="Nagy L.G."/>
            <person name="Riley R."/>
            <person name="Tritt A."/>
            <person name="Adam C."/>
            <person name="Daum C."/>
            <person name="Floudas D."/>
            <person name="Sun H."/>
            <person name="Yadav J.S."/>
            <person name="Pangilinan J."/>
            <person name="Larsson K.H."/>
            <person name="Matsuura K."/>
            <person name="Barry K."/>
            <person name="Labutti K."/>
            <person name="Kuo R."/>
            <person name="Ohm R.A."/>
            <person name="Bhattacharya S.S."/>
            <person name="Shirouzu T."/>
            <person name="Yoshinaga Y."/>
            <person name="Martin F.M."/>
            <person name="Grigoriev I.V."/>
            <person name="Hibbett D.S."/>
        </authorList>
    </citation>
    <scope>NUCLEOTIDE SEQUENCE [LARGE SCALE GENOMIC DNA]</scope>
    <source>
        <strain evidence="2 3">HHB12029</strain>
    </source>
</reference>
<keyword evidence="1" id="KW-0732">Signal</keyword>
<dbReference type="Proteomes" id="UP000077266">
    <property type="component" value="Unassembled WGS sequence"/>
</dbReference>
<sequence>MRVSALFVLVITASVASAQSTSNGTTGSDACLEQCSKLVVQNSTSAVAAKFTQCYKAASGSAEAQVKCVCDSDLATPLDSCFQQNCPDDKAKLDAACKAVGGSASSLSIGSAGLLLAGLLLL</sequence>
<feature type="signal peptide" evidence="1">
    <location>
        <begin position="1"/>
        <end position="18"/>
    </location>
</feature>
<accession>A0A166MIA3</accession>
<name>A0A166MIA3_EXIGL</name>
<gene>
    <name evidence="2" type="ORF">EXIGLDRAFT_847834</name>
</gene>
<proteinExistence type="predicted"/>
<dbReference type="AlphaFoldDB" id="A0A166MIA3"/>